<dbReference type="AlphaFoldDB" id="A0A8T3VZM6"/>
<reference evidence="1" key="1">
    <citation type="submission" date="2019-04" db="EMBL/GenBank/DDBJ databases">
        <title>Evolution of Biomass-Degrading Anaerobic Consortia Revealed by Metagenomics.</title>
        <authorList>
            <person name="Peng X."/>
        </authorList>
    </citation>
    <scope>NUCLEOTIDE SEQUENCE</scope>
    <source>
        <strain evidence="1">SIG14</strain>
    </source>
</reference>
<evidence type="ECO:0000313" key="2">
    <source>
        <dbReference type="Proteomes" id="UP000732619"/>
    </source>
</evidence>
<proteinExistence type="predicted"/>
<dbReference type="EMBL" id="SUTG01000097">
    <property type="protein sequence ID" value="MBE6513475.1"/>
    <property type="molecule type" value="Genomic_DNA"/>
</dbReference>
<dbReference type="Proteomes" id="UP000732619">
    <property type="component" value="Unassembled WGS sequence"/>
</dbReference>
<organism evidence="1 2">
    <name type="scientific">Methanobrevibacter olleyae</name>
    <dbReference type="NCBI Taxonomy" id="294671"/>
    <lineage>
        <taxon>Archaea</taxon>
        <taxon>Methanobacteriati</taxon>
        <taxon>Methanobacteriota</taxon>
        <taxon>Methanomada group</taxon>
        <taxon>Methanobacteria</taxon>
        <taxon>Methanobacteriales</taxon>
        <taxon>Methanobacteriaceae</taxon>
        <taxon>Methanobrevibacter</taxon>
    </lineage>
</organism>
<comment type="caution">
    <text evidence="1">The sequence shown here is derived from an EMBL/GenBank/DDBJ whole genome shotgun (WGS) entry which is preliminary data.</text>
</comment>
<protein>
    <submittedName>
        <fullName evidence="1">Uncharacterized protein</fullName>
    </submittedName>
</protein>
<evidence type="ECO:0000313" key="1">
    <source>
        <dbReference type="EMBL" id="MBE6513475.1"/>
    </source>
</evidence>
<name>A0A8T3VZM6_METOL</name>
<gene>
    <name evidence="1" type="ORF">E7Z75_10115</name>
</gene>
<accession>A0A8T3VZM6</accession>
<sequence length="82" mass="9936">MNNSELKEFLEDMEYCMDNDFRRTFESSDLYTFFKRLMNIVLRDDESLDADIVRRLDKLTDNINNFDFPEAKKNIDDLKKIL</sequence>